<evidence type="ECO:0000256" key="2">
    <source>
        <dbReference type="ARBA" id="ARBA00010271"/>
    </source>
</evidence>
<evidence type="ECO:0000256" key="3">
    <source>
        <dbReference type="ARBA" id="ARBA00022676"/>
    </source>
</evidence>
<evidence type="ECO:0000313" key="8">
    <source>
        <dbReference type="Proteomes" id="UP001457282"/>
    </source>
</evidence>
<evidence type="ECO:0000256" key="4">
    <source>
        <dbReference type="ARBA" id="ARBA00022968"/>
    </source>
</evidence>
<protein>
    <recommendedName>
        <fullName evidence="6">Exostosin GT47 domain-containing protein</fullName>
    </recommendedName>
</protein>
<name>A0AAW1XB19_RUBAR</name>
<dbReference type="PANTHER" id="PTHR11062:SF241">
    <property type="entry name" value="XYLOGLUCAN GALACTOSYLTRANSFERASE GT14-RELATED"/>
    <property type="match status" value="1"/>
</dbReference>
<evidence type="ECO:0000259" key="6">
    <source>
        <dbReference type="Pfam" id="PF03016"/>
    </source>
</evidence>
<dbReference type="Proteomes" id="UP001457282">
    <property type="component" value="Unassembled WGS sequence"/>
</dbReference>
<comment type="caution">
    <text evidence="7">The sequence shown here is derived from an EMBL/GenBank/DDBJ whole genome shotgun (WGS) entry which is preliminary data.</text>
</comment>
<accession>A0AAW1XB19</accession>
<keyword evidence="5" id="KW-0333">Golgi apparatus</keyword>
<dbReference type="AlphaFoldDB" id="A0AAW1XB19"/>
<evidence type="ECO:0000256" key="1">
    <source>
        <dbReference type="ARBA" id="ARBA00004323"/>
    </source>
</evidence>
<dbReference type="EMBL" id="JBEDUW010000004">
    <property type="protein sequence ID" value="KAK9933028.1"/>
    <property type="molecule type" value="Genomic_DNA"/>
</dbReference>
<dbReference type="GO" id="GO:0016757">
    <property type="term" value="F:glycosyltransferase activity"/>
    <property type="evidence" value="ECO:0007669"/>
    <property type="project" value="UniProtKB-KW"/>
</dbReference>
<evidence type="ECO:0000256" key="5">
    <source>
        <dbReference type="ARBA" id="ARBA00023034"/>
    </source>
</evidence>
<keyword evidence="3" id="KW-0808">Transferase</keyword>
<sequence>MGKPLAGNTFLGVNNGVNLFVNTPIHPIGIPKNKTISVANESATYSCSGRYIYIHHNLPDKFSKDLLKNCDSLTQGSDKPNMCPYLENFGFGPEINNSDGVLANNSWFSTNQFSLDVIFHNKMKQYECLTNNSTLASAIYVPIYAGLEDSLHLWDPNLTTRDSFGLDFVKWVTTRSEWKKMWGRDHFFVDGRISWDFRRQTNNVSDWGSKFRFLPESKNMTMLSIEGSSWTNDIAIPYPTGFHPAKDSELLQWQNKMRKQERPYLFAFVGAPRPEIKNSIRGKLIDQCQASSSCKLLNCNLGGNNCADPASILRVFQRSVYCLQPTGDSYTRRSAFDSFLAGCIPVFFHPGSAYSQYLWHLPKNHTEFSVFIPVKDVTDLNEVSIEKILLGILKDKELAMREEVIGLIPNLVYSDPGSRLRTPDAFDIAIKRILERIENVRKEIREGKDPSIRFSEEEGNKYKFNVTI</sequence>
<keyword evidence="3" id="KW-0328">Glycosyltransferase</keyword>
<feature type="domain" description="Exostosin GT47" evidence="6">
    <location>
        <begin position="46"/>
        <end position="382"/>
    </location>
</feature>
<dbReference type="Pfam" id="PF03016">
    <property type="entry name" value="Exostosin_GT47"/>
    <property type="match status" value="1"/>
</dbReference>
<keyword evidence="4" id="KW-0735">Signal-anchor</keyword>
<proteinExistence type="inferred from homology"/>
<comment type="subcellular location">
    <subcellularLocation>
        <location evidence="1">Golgi apparatus membrane</location>
        <topology evidence="1">Single-pass type II membrane protein</topology>
    </subcellularLocation>
</comment>
<dbReference type="PANTHER" id="PTHR11062">
    <property type="entry name" value="EXOSTOSIN HEPARAN SULFATE GLYCOSYLTRANSFERASE -RELATED"/>
    <property type="match status" value="1"/>
</dbReference>
<gene>
    <name evidence="7" type="ORF">M0R45_020241</name>
</gene>
<keyword evidence="4" id="KW-0812">Transmembrane</keyword>
<evidence type="ECO:0000313" key="7">
    <source>
        <dbReference type="EMBL" id="KAK9933028.1"/>
    </source>
</evidence>
<comment type="similarity">
    <text evidence="2">Belongs to the glycosyltransferase 47 family.</text>
</comment>
<dbReference type="GO" id="GO:0000139">
    <property type="term" value="C:Golgi membrane"/>
    <property type="evidence" value="ECO:0007669"/>
    <property type="project" value="UniProtKB-SubCell"/>
</dbReference>
<organism evidence="7 8">
    <name type="scientific">Rubus argutus</name>
    <name type="common">Southern blackberry</name>
    <dbReference type="NCBI Taxonomy" id="59490"/>
    <lineage>
        <taxon>Eukaryota</taxon>
        <taxon>Viridiplantae</taxon>
        <taxon>Streptophyta</taxon>
        <taxon>Embryophyta</taxon>
        <taxon>Tracheophyta</taxon>
        <taxon>Spermatophyta</taxon>
        <taxon>Magnoliopsida</taxon>
        <taxon>eudicotyledons</taxon>
        <taxon>Gunneridae</taxon>
        <taxon>Pentapetalae</taxon>
        <taxon>rosids</taxon>
        <taxon>fabids</taxon>
        <taxon>Rosales</taxon>
        <taxon>Rosaceae</taxon>
        <taxon>Rosoideae</taxon>
        <taxon>Rosoideae incertae sedis</taxon>
        <taxon>Rubus</taxon>
    </lineage>
</organism>
<keyword evidence="8" id="KW-1185">Reference proteome</keyword>
<dbReference type="InterPro" id="IPR004263">
    <property type="entry name" value="Exostosin"/>
</dbReference>
<reference evidence="7 8" key="1">
    <citation type="journal article" date="2023" name="G3 (Bethesda)">
        <title>A chromosome-length genome assembly and annotation of blackberry (Rubus argutus, cv. 'Hillquist').</title>
        <authorList>
            <person name="Bruna T."/>
            <person name="Aryal R."/>
            <person name="Dudchenko O."/>
            <person name="Sargent D.J."/>
            <person name="Mead D."/>
            <person name="Buti M."/>
            <person name="Cavallini A."/>
            <person name="Hytonen T."/>
            <person name="Andres J."/>
            <person name="Pham M."/>
            <person name="Weisz D."/>
            <person name="Mascagni F."/>
            <person name="Usai G."/>
            <person name="Natali L."/>
            <person name="Bassil N."/>
            <person name="Fernandez G.E."/>
            <person name="Lomsadze A."/>
            <person name="Armour M."/>
            <person name="Olukolu B."/>
            <person name="Poorten T."/>
            <person name="Britton C."/>
            <person name="Davik J."/>
            <person name="Ashrafi H."/>
            <person name="Aiden E.L."/>
            <person name="Borodovsky M."/>
            <person name="Worthington M."/>
        </authorList>
    </citation>
    <scope>NUCLEOTIDE SEQUENCE [LARGE SCALE GENOMIC DNA]</scope>
    <source>
        <strain evidence="7">PI 553951</strain>
    </source>
</reference>
<dbReference type="InterPro" id="IPR040911">
    <property type="entry name" value="Exostosin_GT47"/>
</dbReference>